<organism evidence="3 4">
    <name type="scientific">Kribbella lupini</name>
    <dbReference type="NCBI Taxonomy" id="291602"/>
    <lineage>
        <taxon>Bacteria</taxon>
        <taxon>Bacillati</taxon>
        <taxon>Actinomycetota</taxon>
        <taxon>Actinomycetes</taxon>
        <taxon>Propionibacteriales</taxon>
        <taxon>Kribbellaceae</taxon>
        <taxon>Kribbella</taxon>
    </lineage>
</organism>
<comment type="caution">
    <text evidence="3">The sequence shown here is derived from an EMBL/GenBank/DDBJ whole genome shotgun (WGS) entry which is preliminary data.</text>
</comment>
<evidence type="ECO:0000256" key="1">
    <source>
        <dbReference type="SAM" id="MobiDB-lite"/>
    </source>
</evidence>
<protein>
    <recommendedName>
        <fullName evidence="5">Secreted protein</fullName>
    </recommendedName>
</protein>
<name>A0ABN2ALU4_9ACTN</name>
<feature type="transmembrane region" description="Helical" evidence="2">
    <location>
        <begin position="6"/>
        <end position="27"/>
    </location>
</feature>
<keyword evidence="4" id="KW-1185">Reference proteome</keyword>
<keyword evidence="2" id="KW-0472">Membrane</keyword>
<keyword evidence="2" id="KW-1133">Transmembrane helix</keyword>
<gene>
    <name evidence="3" type="ORF">GCM10009741_21400</name>
</gene>
<evidence type="ECO:0008006" key="5">
    <source>
        <dbReference type="Google" id="ProtNLM"/>
    </source>
</evidence>
<feature type="region of interest" description="Disordered" evidence="1">
    <location>
        <begin position="37"/>
        <end position="68"/>
    </location>
</feature>
<reference evidence="3 4" key="1">
    <citation type="journal article" date="2019" name="Int. J. Syst. Evol. Microbiol.">
        <title>The Global Catalogue of Microorganisms (GCM) 10K type strain sequencing project: providing services to taxonomists for standard genome sequencing and annotation.</title>
        <authorList>
            <consortium name="The Broad Institute Genomics Platform"/>
            <consortium name="The Broad Institute Genome Sequencing Center for Infectious Disease"/>
            <person name="Wu L."/>
            <person name="Ma J."/>
        </authorList>
    </citation>
    <scope>NUCLEOTIDE SEQUENCE [LARGE SCALE GENOMIC DNA]</scope>
    <source>
        <strain evidence="3 4">JCM 14303</strain>
    </source>
</reference>
<sequence>MGAALVIPLIVIVLAAVAYLVWTLFAAGRGAVEVAKSARGENSGETAAHTDTDDHSKIRDVSTKPPQE</sequence>
<accession>A0ABN2ALU4</accession>
<keyword evidence="2" id="KW-0812">Transmembrane</keyword>
<evidence type="ECO:0000313" key="3">
    <source>
        <dbReference type="EMBL" id="GAA1520435.1"/>
    </source>
</evidence>
<feature type="compositionally biased region" description="Basic and acidic residues" evidence="1">
    <location>
        <begin position="48"/>
        <end position="68"/>
    </location>
</feature>
<dbReference type="Proteomes" id="UP001500363">
    <property type="component" value="Unassembled WGS sequence"/>
</dbReference>
<evidence type="ECO:0000256" key="2">
    <source>
        <dbReference type="SAM" id="Phobius"/>
    </source>
</evidence>
<dbReference type="RefSeq" id="WP_344172563.1">
    <property type="nucleotide sequence ID" value="NZ_BAAANC010000001.1"/>
</dbReference>
<evidence type="ECO:0000313" key="4">
    <source>
        <dbReference type="Proteomes" id="UP001500363"/>
    </source>
</evidence>
<dbReference type="EMBL" id="BAAANC010000001">
    <property type="protein sequence ID" value="GAA1520435.1"/>
    <property type="molecule type" value="Genomic_DNA"/>
</dbReference>
<proteinExistence type="predicted"/>